<dbReference type="Proteomes" id="UP000701702">
    <property type="component" value="Unassembled WGS sequence"/>
</dbReference>
<dbReference type="Pfam" id="PF00126">
    <property type="entry name" value="HTH_1"/>
    <property type="match status" value="1"/>
</dbReference>
<dbReference type="InterPro" id="IPR000847">
    <property type="entry name" value="LysR_HTH_N"/>
</dbReference>
<evidence type="ECO:0000256" key="1">
    <source>
        <dbReference type="ARBA" id="ARBA00009437"/>
    </source>
</evidence>
<dbReference type="Gene3D" id="3.40.190.290">
    <property type="match status" value="1"/>
</dbReference>
<dbReference type="PANTHER" id="PTHR30537">
    <property type="entry name" value="HTH-TYPE TRANSCRIPTIONAL REGULATOR"/>
    <property type="match status" value="1"/>
</dbReference>
<dbReference type="PRINTS" id="PR00039">
    <property type="entry name" value="HTHLYSR"/>
</dbReference>
<dbReference type="CDD" id="cd08422">
    <property type="entry name" value="PBP2_CrgA_like"/>
    <property type="match status" value="1"/>
</dbReference>
<accession>A0ABM8Y0Z3</accession>
<dbReference type="InterPro" id="IPR036390">
    <property type="entry name" value="WH_DNA-bd_sf"/>
</dbReference>
<dbReference type="Pfam" id="PF03466">
    <property type="entry name" value="LysR_substrate"/>
    <property type="match status" value="1"/>
</dbReference>
<dbReference type="SUPFAM" id="SSF53850">
    <property type="entry name" value="Periplasmic binding protein-like II"/>
    <property type="match status" value="1"/>
</dbReference>
<evidence type="ECO:0000313" key="6">
    <source>
        <dbReference type="EMBL" id="CAG9186396.1"/>
    </source>
</evidence>
<name>A0ABM8Y0Z3_9BURK</name>
<keyword evidence="7" id="KW-1185">Reference proteome</keyword>
<keyword evidence="4" id="KW-0804">Transcription</keyword>
<evidence type="ECO:0000256" key="3">
    <source>
        <dbReference type="ARBA" id="ARBA00023125"/>
    </source>
</evidence>
<proteinExistence type="inferred from homology"/>
<keyword evidence="2" id="KW-0805">Transcription regulation</keyword>
<dbReference type="RefSeq" id="WP_224009609.1">
    <property type="nucleotide sequence ID" value="NZ_CAJZAF010000050.1"/>
</dbReference>
<comment type="similarity">
    <text evidence="1">Belongs to the LysR transcriptional regulatory family.</text>
</comment>
<dbReference type="InterPro" id="IPR058163">
    <property type="entry name" value="LysR-type_TF_proteobact-type"/>
</dbReference>
<dbReference type="InterPro" id="IPR005119">
    <property type="entry name" value="LysR_subst-bd"/>
</dbReference>
<dbReference type="PROSITE" id="PS50931">
    <property type="entry name" value="HTH_LYSR"/>
    <property type="match status" value="1"/>
</dbReference>
<evidence type="ECO:0000256" key="4">
    <source>
        <dbReference type="ARBA" id="ARBA00023163"/>
    </source>
</evidence>
<organism evidence="6 7">
    <name type="scientific">Cupriavidus pinatubonensis</name>
    <dbReference type="NCBI Taxonomy" id="248026"/>
    <lineage>
        <taxon>Bacteria</taxon>
        <taxon>Pseudomonadati</taxon>
        <taxon>Pseudomonadota</taxon>
        <taxon>Betaproteobacteria</taxon>
        <taxon>Burkholderiales</taxon>
        <taxon>Burkholderiaceae</taxon>
        <taxon>Cupriavidus</taxon>
    </lineage>
</organism>
<protein>
    <submittedName>
        <fullName evidence="6">HTH-type transcriptional regulator DmlR</fullName>
    </submittedName>
</protein>
<keyword evidence="3" id="KW-0238">DNA-binding</keyword>
<evidence type="ECO:0000313" key="7">
    <source>
        <dbReference type="Proteomes" id="UP000701702"/>
    </source>
</evidence>
<sequence>MKDDRLLEMRIFKAVVEAGGFTAAAHALNVSQPFVSQTINSLERRLGVQLLHRSTRTQRLTSEGEGFLISCNELLDAVEQAEARIRSSEPTGDLRVSVPQAFGIDQIVPALPGFLAAYPKLTVRFSLSDSQVNLIEDNFDVAVRMGQLQDSSLRSRKLCDLQRVVVAAPAYIDRHGVPVTPQGLARHHCLVWDAPREHLNRWPFMINGKLEKVLVQGSFRSTDGSTLFALCVDGIGIMRCAEHLALPAIRAGTLVAVLSDYQARDDTAIYAVYLPERQLVPRIRAFVDYFVGVFAQPPWQAPVS</sequence>
<comment type="caution">
    <text evidence="6">The sequence shown here is derived from an EMBL/GenBank/DDBJ whole genome shotgun (WGS) entry which is preliminary data.</text>
</comment>
<dbReference type="PANTHER" id="PTHR30537:SF5">
    <property type="entry name" value="HTH-TYPE TRANSCRIPTIONAL ACTIVATOR TTDR-RELATED"/>
    <property type="match status" value="1"/>
</dbReference>
<feature type="domain" description="HTH lysR-type" evidence="5">
    <location>
        <begin position="9"/>
        <end position="61"/>
    </location>
</feature>
<dbReference type="EMBL" id="CAJZAF010000050">
    <property type="protein sequence ID" value="CAG9186396.1"/>
    <property type="molecule type" value="Genomic_DNA"/>
</dbReference>
<gene>
    <name evidence="6" type="primary">dmlR_26</name>
    <name evidence="6" type="ORF">LMG23994_06205</name>
</gene>
<evidence type="ECO:0000256" key="2">
    <source>
        <dbReference type="ARBA" id="ARBA00023015"/>
    </source>
</evidence>
<dbReference type="SUPFAM" id="SSF46785">
    <property type="entry name" value="Winged helix' DNA-binding domain"/>
    <property type="match status" value="1"/>
</dbReference>
<dbReference type="Gene3D" id="1.10.10.10">
    <property type="entry name" value="Winged helix-like DNA-binding domain superfamily/Winged helix DNA-binding domain"/>
    <property type="match status" value="1"/>
</dbReference>
<dbReference type="InterPro" id="IPR036388">
    <property type="entry name" value="WH-like_DNA-bd_sf"/>
</dbReference>
<reference evidence="6 7" key="1">
    <citation type="submission" date="2021-08" db="EMBL/GenBank/DDBJ databases">
        <authorList>
            <person name="Peeters C."/>
        </authorList>
    </citation>
    <scope>NUCLEOTIDE SEQUENCE [LARGE SCALE GENOMIC DNA]</scope>
    <source>
        <strain evidence="6 7">LMG 23994</strain>
    </source>
</reference>
<evidence type="ECO:0000259" key="5">
    <source>
        <dbReference type="PROSITE" id="PS50931"/>
    </source>
</evidence>